<reference evidence="5" key="1">
    <citation type="submission" date="2023-07" db="EMBL/GenBank/DDBJ databases">
        <title>Genomic Encyclopedia of Type Strains, Phase IV (KMG-IV): sequencing the most valuable type-strain genomes for metagenomic binning, comparative biology and taxonomic classification.</title>
        <authorList>
            <person name="Goeker M."/>
        </authorList>
    </citation>
    <scope>NUCLEOTIDE SEQUENCE</scope>
    <source>
        <strain evidence="5">DSM 26174</strain>
    </source>
</reference>
<evidence type="ECO:0000259" key="4">
    <source>
        <dbReference type="SMART" id="SM00347"/>
    </source>
</evidence>
<evidence type="ECO:0000256" key="3">
    <source>
        <dbReference type="ARBA" id="ARBA00023163"/>
    </source>
</evidence>
<feature type="domain" description="HTH marR-type" evidence="4">
    <location>
        <begin position="30"/>
        <end position="127"/>
    </location>
</feature>
<evidence type="ECO:0000256" key="1">
    <source>
        <dbReference type="ARBA" id="ARBA00023015"/>
    </source>
</evidence>
<dbReference type="InterPro" id="IPR000835">
    <property type="entry name" value="HTH_MarR-typ"/>
</dbReference>
<dbReference type="GO" id="GO:0003700">
    <property type="term" value="F:DNA-binding transcription factor activity"/>
    <property type="evidence" value="ECO:0007669"/>
    <property type="project" value="InterPro"/>
</dbReference>
<dbReference type="InterPro" id="IPR036390">
    <property type="entry name" value="WH_DNA-bd_sf"/>
</dbReference>
<keyword evidence="2 5" id="KW-0238">DNA-binding</keyword>
<accession>A0AAE4BUH2</accession>
<dbReference type="AlphaFoldDB" id="A0AAE4BUH2"/>
<evidence type="ECO:0000313" key="5">
    <source>
        <dbReference type="EMBL" id="MDR6240763.1"/>
    </source>
</evidence>
<dbReference type="GO" id="GO:0003677">
    <property type="term" value="F:DNA binding"/>
    <property type="evidence" value="ECO:0007669"/>
    <property type="project" value="UniProtKB-KW"/>
</dbReference>
<dbReference type="PANTHER" id="PTHR42756:SF1">
    <property type="entry name" value="TRANSCRIPTIONAL REPRESSOR OF EMRAB OPERON"/>
    <property type="match status" value="1"/>
</dbReference>
<protein>
    <submittedName>
        <fullName evidence="5">DNA-binding MarR family transcriptional regulator</fullName>
    </submittedName>
</protein>
<keyword evidence="1" id="KW-0805">Transcription regulation</keyword>
<sequence length="144" mass="16664">MSESLEKYHRSCLYFAANSFSRYINAMAEESFRKTGMSPSYGYLMLMLIEKPGLSQNELSQQMNLKASTMTRFIDKLLTMNYVRKEQQGRNSFIYPTSEGIAQKVLIDQALSDLYKKYCDVLGEEFAVKLTEDIYQANKDIETK</sequence>
<evidence type="ECO:0000256" key="2">
    <source>
        <dbReference type="ARBA" id="ARBA00023125"/>
    </source>
</evidence>
<proteinExistence type="predicted"/>
<dbReference type="Gene3D" id="1.10.10.10">
    <property type="entry name" value="Winged helix-like DNA-binding domain superfamily/Winged helix DNA-binding domain"/>
    <property type="match status" value="1"/>
</dbReference>
<dbReference type="SMART" id="SM00347">
    <property type="entry name" value="HTH_MARR"/>
    <property type="match status" value="1"/>
</dbReference>
<name>A0AAE4BUH2_9BACT</name>
<dbReference type="Proteomes" id="UP001185092">
    <property type="component" value="Unassembled WGS sequence"/>
</dbReference>
<keyword evidence="6" id="KW-1185">Reference proteome</keyword>
<evidence type="ECO:0000313" key="6">
    <source>
        <dbReference type="Proteomes" id="UP001185092"/>
    </source>
</evidence>
<dbReference type="RefSeq" id="WP_309940974.1">
    <property type="nucleotide sequence ID" value="NZ_AP025306.1"/>
</dbReference>
<dbReference type="Pfam" id="PF01047">
    <property type="entry name" value="MarR"/>
    <property type="match status" value="1"/>
</dbReference>
<dbReference type="SUPFAM" id="SSF46785">
    <property type="entry name" value="Winged helix' DNA-binding domain"/>
    <property type="match status" value="1"/>
</dbReference>
<dbReference type="InterPro" id="IPR036388">
    <property type="entry name" value="WH-like_DNA-bd_sf"/>
</dbReference>
<dbReference type="PANTHER" id="PTHR42756">
    <property type="entry name" value="TRANSCRIPTIONAL REGULATOR, MARR"/>
    <property type="match status" value="1"/>
</dbReference>
<organism evidence="5 6">
    <name type="scientific">Aureibacter tunicatorum</name>
    <dbReference type="NCBI Taxonomy" id="866807"/>
    <lineage>
        <taxon>Bacteria</taxon>
        <taxon>Pseudomonadati</taxon>
        <taxon>Bacteroidota</taxon>
        <taxon>Cytophagia</taxon>
        <taxon>Cytophagales</taxon>
        <taxon>Persicobacteraceae</taxon>
        <taxon>Aureibacter</taxon>
    </lineage>
</organism>
<gene>
    <name evidence="5" type="ORF">HNQ88_003839</name>
</gene>
<comment type="caution">
    <text evidence="5">The sequence shown here is derived from an EMBL/GenBank/DDBJ whole genome shotgun (WGS) entry which is preliminary data.</text>
</comment>
<keyword evidence="3" id="KW-0804">Transcription</keyword>
<dbReference type="EMBL" id="JAVDQD010000005">
    <property type="protein sequence ID" value="MDR6240763.1"/>
    <property type="molecule type" value="Genomic_DNA"/>
</dbReference>